<name>A0A386B202_9CHLO</name>
<gene>
    <name evidence="2" type="primary">orf103</name>
</gene>
<feature type="region of interest" description="Disordered" evidence="1">
    <location>
        <begin position="73"/>
        <end position="103"/>
    </location>
</feature>
<organism evidence="2">
    <name type="scientific">Udotea flabellum</name>
    <dbReference type="NCBI Taxonomy" id="170437"/>
    <lineage>
        <taxon>Eukaryota</taxon>
        <taxon>Viridiplantae</taxon>
        <taxon>Chlorophyta</taxon>
        <taxon>core chlorophytes</taxon>
        <taxon>Ulvophyceae</taxon>
        <taxon>TCBD clade</taxon>
        <taxon>Bryopsidales</taxon>
        <taxon>Halimedineae</taxon>
        <taxon>Halimedaceae</taxon>
        <taxon>Udoteae</taxon>
        <taxon>Udotea</taxon>
    </lineage>
</organism>
<dbReference type="EMBL" id="MH591112">
    <property type="protein sequence ID" value="AYC65687.1"/>
    <property type="molecule type" value="Genomic_DNA"/>
</dbReference>
<dbReference type="GeneID" id="38279646"/>
<proteinExistence type="predicted"/>
<dbReference type="RefSeq" id="YP_009519678.1">
    <property type="nucleotide sequence ID" value="NC_039528.1"/>
</dbReference>
<geneLocation type="chloroplast" evidence="2"/>
<keyword evidence="2" id="KW-0150">Chloroplast</keyword>
<evidence type="ECO:0000313" key="2">
    <source>
        <dbReference type="EMBL" id="AYC65687.1"/>
    </source>
</evidence>
<keyword evidence="2" id="KW-0934">Plastid</keyword>
<sequence>MHQKSIAQSLPVRGEYPLSPTPVALTFLRALPVGYPIGGRYCPPVCPEGTPQGGSKGQPKGYLPPMGYCPLRAGQGYRGRGQDRRNYGPNPYPRLPIGARRVS</sequence>
<dbReference type="AlphaFoldDB" id="A0A386B202"/>
<protein>
    <submittedName>
        <fullName evidence="2">Uncharacterized protein</fullName>
    </submittedName>
</protein>
<reference evidence="2" key="2">
    <citation type="journal article" date="2019" name="Mol. Phylogenet. Evol.">
        <title>Reassessment of the classification of bryopsidales (chlorophyta) based on chloroplast phylogenomic analyses.</title>
        <authorList>
            <person name="Cremen M.C."/>
            <person name="Leliaert F."/>
            <person name="West J."/>
            <person name="Lam D.W."/>
            <person name="Shimada S."/>
            <person name="Lopez-Bautista J.M."/>
            <person name="Verbruggen H."/>
        </authorList>
    </citation>
    <scope>NUCLEOTIDE SEQUENCE</scope>
</reference>
<evidence type="ECO:0000256" key="1">
    <source>
        <dbReference type="SAM" id="MobiDB-lite"/>
    </source>
</evidence>
<reference evidence="2" key="1">
    <citation type="submission" date="2018-07" db="EMBL/GenBank/DDBJ databases">
        <authorList>
            <person name="Quirk P.G."/>
            <person name="Krulwich T.A."/>
        </authorList>
    </citation>
    <scope>NUCLEOTIDE SEQUENCE</scope>
</reference>
<accession>A0A386B202</accession>